<dbReference type="PANTHER" id="PTHR34807:SF3">
    <property type="entry name" value="OS08G0270800 PROTEIN"/>
    <property type="match status" value="1"/>
</dbReference>
<protein>
    <submittedName>
        <fullName evidence="3">DNA ligase</fullName>
    </submittedName>
</protein>
<keyword evidence="1" id="KW-0175">Coiled coil</keyword>
<feature type="coiled-coil region" evidence="1">
    <location>
        <begin position="19"/>
        <end position="60"/>
    </location>
</feature>
<proteinExistence type="predicted"/>
<keyword evidence="4" id="KW-1185">Reference proteome</keyword>
<dbReference type="GO" id="GO:0016874">
    <property type="term" value="F:ligase activity"/>
    <property type="evidence" value="ECO:0007669"/>
    <property type="project" value="UniProtKB-KW"/>
</dbReference>
<feature type="compositionally biased region" description="Polar residues" evidence="2">
    <location>
        <begin position="146"/>
        <end position="158"/>
    </location>
</feature>
<evidence type="ECO:0000313" key="3">
    <source>
        <dbReference type="EMBL" id="KAK1399910.1"/>
    </source>
</evidence>
<reference evidence="3" key="1">
    <citation type="submission" date="2023-02" db="EMBL/GenBank/DDBJ databases">
        <title>Genome of toxic invasive species Heracleum sosnowskyi carries increased number of genes despite the absence of recent whole-genome duplications.</title>
        <authorList>
            <person name="Schelkunov M."/>
            <person name="Shtratnikova V."/>
            <person name="Makarenko M."/>
            <person name="Klepikova A."/>
            <person name="Omelchenko D."/>
            <person name="Novikova G."/>
            <person name="Obukhova E."/>
            <person name="Bogdanov V."/>
            <person name="Penin A."/>
            <person name="Logacheva M."/>
        </authorList>
    </citation>
    <scope>NUCLEOTIDE SEQUENCE</scope>
    <source>
        <strain evidence="3">Hsosn_3</strain>
        <tissue evidence="3">Leaf</tissue>
    </source>
</reference>
<organism evidence="3 4">
    <name type="scientific">Heracleum sosnowskyi</name>
    <dbReference type="NCBI Taxonomy" id="360622"/>
    <lineage>
        <taxon>Eukaryota</taxon>
        <taxon>Viridiplantae</taxon>
        <taxon>Streptophyta</taxon>
        <taxon>Embryophyta</taxon>
        <taxon>Tracheophyta</taxon>
        <taxon>Spermatophyta</taxon>
        <taxon>Magnoliopsida</taxon>
        <taxon>eudicotyledons</taxon>
        <taxon>Gunneridae</taxon>
        <taxon>Pentapetalae</taxon>
        <taxon>asterids</taxon>
        <taxon>campanulids</taxon>
        <taxon>Apiales</taxon>
        <taxon>Apiaceae</taxon>
        <taxon>Apioideae</taxon>
        <taxon>apioid superclade</taxon>
        <taxon>Tordylieae</taxon>
        <taxon>Tordyliinae</taxon>
        <taxon>Heracleum</taxon>
    </lineage>
</organism>
<comment type="caution">
    <text evidence="3">The sequence shown here is derived from an EMBL/GenBank/DDBJ whole genome shotgun (WGS) entry which is preliminary data.</text>
</comment>
<accession>A0AAD8JCF8</accession>
<evidence type="ECO:0000313" key="4">
    <source>
        <dbReference type="Proteomes" id="UP001237642"/>
    </source>
</evidence>
<feature type="region of interest" description="Disordered" evidence="2">
    <location>
        <begin position="121"/>
        <end position="162"/>
    </location>
</feature>
<sequence>MMKRVAYGSYGDAKTMSKFQTLSQDYQELQKEVESSRNKLENVKQRKGTLRAEVRFLRRRYRQLIESKSMTQERGKELVQQHNLEDQRKIIVKVKNPSKKEAALRGVPPVFKPNNKMRVYSGNDFPLQNTSPSNDSNHKGKHHTGKNATRFNPTTSKLNPKGRLLYKGKEVATHPSSIPMIDLNKQEKVFNANGLAATMHTPSSVLDLNENDAKESTDQGRAPIFDLNQRLVEEEEYQDNCEMARQDKLSDLKLSLCRNIGDSSNRVVKRKISWQDPVALRV</sequence>
<reference evidence="3" key="2">
    <citation type="submission" date="2023-05" db="EMBL/GenBank/DDBJ databases">
        <authorList>
            <person name="Schelkunov M.I."/>
        </authorList>
    </citation>
    <scope>NUCLEOTIDE SEQUENCE</scope>
    <source>
        <strain evidence="3">Hsosn_3</strain>
        <tissue evidence="3">Leaf</tissue>
    </source>
</reference>
<dbReference type="Proteomes" id="UP001237642">
    <property type="component" value="Unassembled WGS sequence"/>
</dbReference>
<dbReference type="AlphaFoldDB" id="A0AAD8JCF8"/>
<gene>
    <name evidence="3" type="ORF">POM88_009773</name>
</gene>
<evidence type="ECO:0000256" key="1">
    <source>
        <dbReference type="SAM" id="Coils"/>
    </source>
</evidence>
<feature type="compositionally biased region" description="Polar residues" evidence="2">
    <location>
        <begin position="126"/>
        <end position="135"/>
    </location>
</feature>
<keyword evidence="3" id="KW-0436">Ligase</keyword>
<dbReference type="PANTHER" id="PTHR34807">
    <property type="entry name" value="OS08G0270800 PROTEIN"/>
    <property type="match status" value="1"/>
</dbReference>
<dbReference type="EMBL" id="JAUIZM010000002">
    <property type="protein sequence ID" value="KAK1399910.1"/>
    <property type="molecule type" value="Genomic_DNA"/>
</dbReference>
<name>A0AAD8JCF8_9APIA</name>
<evidence type="ECO:0000256" key="2">
    <source>
        <dbReference type="SAM" id="MobiDB-lite"/>
    </source>
</evidence>